<keyword evidence="3" id="KW-1185">Reference proteome</keyword>
<evidence type="ECO:0000313" key="3">
    <source>
        <dbReference type="Proteomes" id="UP000199263"/>
    </source>
</evidence>
<dbReference type="OrthoDB" id="9804747at2"/>
<dbReference type="SUPFAM" id="SSF109604">
    <property type="entry name" value="HD-domain/PDEase-like"/>
    <property type="match status" value="1"/>
</dbReference>
<dbReference type="InterPro" id="IPR037522">
    <property type="entry name" value="HD_GYP_dom"/>
</dbReference>
<dbReference type="SMART" id="SM00471">
    <property type="entry name" value="HDc"/>
    <property type="match status" value="1"/>
</dbReference>
<dbReference type="RefSeq" id="WP_090091735.1">
    <property type="nucleotide sequence ID" value="NZ_FOMG01000016.1"/>
</dbReference>
<sequence length="355" mass="41187">MKENIIDLNVNELKPGMVVAKEIQEDKKVLISKDVIITDAILMKLKSLYILEKVSVYIDSDSDKIEYKKQDAKQELENVEYTFNEICLSLHETFNKIKNLRSDVIKEVRELTKQLQNEVKDPNIIINDIVFYGSGKDSIYRHGINVAAISNLLGMWLKLDENKIKLLTYSALLHDVGKTKIDDEIFNKPESLTKNDYKIVKSHPILGYNIVKEFTFLDKSVSQGILMHHEREDGSGYPLGIKGDKICEFAKIIAIADVFDAINSNRSYRKKKSPFEAIQIIKKESFGKLDYNYCNVFLSHILNYYMGREVFLNTNKQAKIIQMDINELDRPLLFVDDEFLDLKEHKELYIEKFIL</sequence>
<reference evidence="2 3" key="1">
    <citation type="submission" date="2016-10" db="EMBL/GenBank/DDBJ databases">
        <authorList>
            <person name="de Groot N.N."/>
        </authorList>
    </citation>
    <scope>NUCLEOTIDE SEQUENCE [LARGE SCALE GENOMIC DNA]</scope>
    <source>
        <strain evidence="2 3">DSM 12992</strain>
    </source>
</reference>
<dbReference type="PANTHER" id="PTHR43155:SF2">
    <property type="entry name" value="CYCLIC DI-GMP PHOSPHODIESTERASE PA4108"/>
    <property type="match status" value="1"/>
</dbReference>
<protein>
    <submittedName>
        <fullName evidence="2">HDIG domain-containing protein</fullName>
    </submittedName>
</protein>
<feature type="domain" description="HD-GYP" evidence="1">
    <location>
        <begin position="117"/>
        <end position="313"/>
    </location>
</feature>
<organism evidence="2 3">
    <name type="scientific">Clostridium uliginosum</name>
    <dbReference type="NCBI Taxonomy" id="119641"/>
    <lineage>
        <taxon>Bacteria</taxon>
        <taxon>Bacillati</taxon>
        <taxon>Bacillota</taxon>
        <taxon>Clostridia</taxon>
        <taxon>Eubacteriales</taxon>
        <taxon>Clostridiaceae</taxon>
        <taxon>Clostridium</taxon>
    </lineage>
</organism>
<dbReference type="NCBIfam" id="TIGR00277">
    <property type="entry name" value="HDIG"/>
    <property type="match status" value="1"/>
</dbReference>
<dbReference type="Proteomes" id="UP000199263">
    <property type="component" value="Unassembled WGS sequence"/>
</dbReference>
<evidence type="ECO:0000259" key="1">
    <source>
        <dbReference type="PROSITE" id="PS51832"/>
    </source>
</evidence>
<dbReference type="EMBL" id="FOMG01000016">
    <property type="protein sequence ID" value="SFD00410.1"/>
    <property type="molecule type" value="Genomic_DNA"/>
</dbReference>
<dbReference type="CDD" id="cd00077">
    <property type="entry name" value="HDc"/>
    <property type="match status" value="1"/>
</dbReference>
<dbReference type="STRING" id="119641.SAMN05421842_11668"/>
<proteinExistence type="predicted"/>
<accession>A0A1I1P365</accession>
<dbReference type="AlphaFoldDB" id="A0A1I1P365"/>
<name>A0A1I1P365_9CLOT</name>
<evidence type="ECO:0000313" key="2">
    <source>
        <dbReference type="EMBL" id="SFD00410.1"/>
    </source>
</evidence>
<dbReference type="Pfam" id="PF13487">
    <property type="entry name" value="HD_5"/>
    <property type="match status" value="1"/>
</dbReference>
<dbReference type="PROSITE" id="PS51832">
    <property type="entry name" value="HD_GYP"/>
    <property type="match status" value="1"/>
</dbReference>
<dbReference type="InterPro" id="IPR003607">
    <property type="entry name" value="HD/PDEase_dom"/>
</dbReference>
<dbReference type="Gene3D" id="1.10.3210.10">
    <property type="entry name" value="Hypothetical protein af1432"/>
    <property type="match status" value="1"/>
</dbReference>
<gene>
    <name evidence="2" type="ORF">SAMN05421842_11668</name>
</gene>
<dbReference type="InterPro" id="IPR006675">
    <property type="entry name" value="HDIG_dom"/>
</dbReference>
<dbReference type="PANTHER" id="PTHR43155">
    <property type="entry name" value="CYCLIC DI-GMP PHOSPHODIESTERASE PA4108-RELATED"/>
    <property type="match status" value="1"/>
</dbReference>